<feature type="transmembrane region" description="Helical" evidence="1">
    <location>
        <begin position="132"/>
        <end position="156"/>
    </location>
</feature>
<feature type="transmembrane region" description="Helical" evidence="1">
    <location>
        <begin position="23"/>
        <end position="43"/>
    </location>
</feature>
<reference evidence="2 3" key="1">
    <citation type="submission" date="2018-06" db="EMBL/GenBank/DDBJ databases">
        <authorList>
            <consortium name="Pathogen Informatics"/>
            <person name="Doyle S."/>
        </authorList>
    </citation>
    <scope>NUCLEOTIDE SEQUENCE [LARGE SCALE GENOMIC DNA]</scope>
    <source>
        <strain evidence="2 3">NCTC1934</strain>
    </source>
</reference>
<evidence type="ECO:0000313" key="2">
    <source>
        <dbReference type="EMBL" id="SUA73682.1"/>
    </source>
</evidence>
<keyword evidence="3" id="KW-1185">Reference proteome</keyword>
<accession>A0A378Y8X8</accession>
<keyword evidence="1" id="KW-0472">Membrane</keyword>
<gene>
    <name evidence="2" type="ORF">NCTC1934_01129</name>
</gene>
<feature type="transmembrane region" description="Helical" evidence="1">
    <location>
        <begin position="108"/>
        <end position="126"/>
    </location>
</feature>
<name>A0A378Y8X8_9NOCA</name>
<feature type="transmembrane region" description="Helical" evidence="1">
    <location>
        <begin position="71"/>
        <end position="96"/>
    </location>
</feature>
<dbReference type="EMBL" id="UGRY01000002">
    <property type="protein sequence ID" value="SUA73682.1"/>
    <property type="molecule type" value="Genomic_DNA"/>
</dbReference>
<dbReference type="OrthoDB" id="4559326at2"/>
<evidence type="ECO:0000313" key="3">
    <source>
        <dbReference type="Proteomes" id="UP000255467"/>
    </source>
</evidence>
<organism evidence="2 3">
    <name type="scientific">Nocardia otitidiscaviarum</name>
    <dbReference type="NCBI Taxonomy" id="1823"/>
    <lineage>
        <taxon>Bacteria</taxon>
        <taxon>Bacillati</taxon>
        <taxon>Actinomycetota</taxon>
        <taxon>Actinomycetes</taxon>
        <taxon>Mycobacteriales</taxon>
        <taxon>Nocardiaceae</taxon>
        <taxon>Nocardia</taxon>
    </lineage>
</organism>
<dbReference type="AlphaFoldDB" id="A0A378Y8X8"/>
<protein>
    <submittedName>
        <fullName evidence="2">Uncharacterized protein</fullName>
    </submittedName>
</protein>
<keyword evidence="1" id="KW-0812">Transmembrane</keyword>
<keyword evidence="1" id="KW-1133">Transmembrane helix</keyword>
<proteinExistence type="predicted"/>
<sequence length="169" mass="17676">MNRIAPPTGPRPVPEDVRTATQLWWAALAVGVVQVIATVLTQFGQRKDLAEEFFDQVRADQPTATLAQVELMVMVVLVIMAVLWLALLGAGAAVVYQLGRGKSWARTVLMVLGVFLVVGGLGALFGPGTGGIAGLVAGGASVVQAVLAAGAVFLCYRAESDAYFRPGPR</sequence>
<dbReference type="Proteomes" id="UP000255467">
    <property type="component" value="Unassembled WGS sequence"/>
</dbReference>
<dbReference type="RefSeq" id="WP_029926063.1">
    <property type="nucleotide sequence ID" value="NZ_JADLPU010000010.1"/>
</dbReference>
<evidence type="ECO:0000256" key="1">
    <source>
        <dbReference type="SAM" id="Phobius"/>
    </source>
</evidence>
<dbReference type="STRING" id="1406858.GCA_000710895_05565"/>